<organism evidence="1 2">
    <name type="scientific">Melipona quadrifasciata</name>
    <dbReference type="NCBI Taxonomy" id="166423"/>
    <lineage>
        <taxon>Eukaryota</taxon>
        <taxon>Metazoa</taxon>
        <taxon>Ecdysozoa</taxon>
        <taxon>Arthropoda</taxon>
        <taxon>Hexapoda</taxon>
        <taxon>Insecta</taxon>
        <taxon>Pterygota</taxon>
        <taxon>Neoptera</taxon>
        <taxon>Endopterygota</taxon>
        <taxon>Hymenoptera</taxon>
        <taxon>Apocrita</taxon>
        <taxon>Aculeata</taxon>
        <taxon>Apoidea</taxon>
        <taxon>Anthophila</taxon>
        <taxon>Apidae</taxon>
        <taxon>Melipona</taxon>
    </lineage>
</organism>
<accession>A0A0M9A732</accession>
<dbReference type="AlphaFoldDB" id="A0A0M9A732"/>
<name>A0A0M9A732_9HYME</name>
<proteinExistence type="predicted"/>
<dbReference type="Proteomes" id="UP000053105">
    <property type="component" value="Unassembled WGS sequence"/>
</dbReference>
<protein>
    <submittedName>
        <fullName evidence="1">Uncharacterized protein</fullName>
    </submittedName>
</protein>
<gene>
    <name evidence="1" type="ORF">WN51_10289</name>
</gene>
<sequence length="69" mass="7877">MARRDLSLRGAETTVSRLPSAAKQDKTFIRGTCTKISKVYHIRYTKQSPPPGFSSFNYTFKRHACPQIE</sequence>
<reference evidence="1 2" key="1">
    <citation type="submission" date="2015-07" db="EMBL/GenBank/DDBJ databases">
        <title>The genome of Melipona quadrifasciata.</title>
        <authorList>
            <person name="Pan H."/>
            <person name="Kapheim K."/>
        </authorList>
    </citation>
    <scope>NUCLEOTIDE SEQUENCE [LARGE SCALE GENOMIC DNA]</scope>
    <source>
        <strain evidence="1">0111107301</strain>
        <tissue evidence="1">Whole body</tissue>
    </source>
</reference>
<dbReference type="EMBL" id="KQ435735">
    <property type="protein sequence ID" value="KOX77199.1"/>
    <property type="molecule type" value="Genomic_DNA"/>
</dbReference>
<evidence type="ECO:0000313" key="1">
    <source>
        <dbReference type="EMBL" id="KOX77199.1"/>
    </source>
</evidence>
<evidence type="ECO:0000313" key="2">
    <source>
        <dbReference type="Proteomes" id="UP000053105"/>
    </source>
</evidence>
<keyword evidence="2" id="KW-1185">Reference proteome</keyword>